<evidence type="ECO:0000313" key="7">
    <source>
        <dbReference type="EMBL" id="WMV17829.1"/>
    </source>
</evidence>
<organism evidence="7 8">
    <name type="scientific">Solanum verrucosum</name>
    <dbReference type="NCBI Taxonomy" id="315347"/>
    <lineage>
        <taxon>Eukaryota</taxon>
        <taxon>Viridiplantae</taxon>
        <taxon>Streptophyta</taxon>
        <taxon>Embryophyta</taxon>
        <taxon>Tracheophyta</taxon>
        <taxon>Spermatophyta</taxon>
        <taxon>Magnoliopsida</taxon>
        <taxon>eudicotyledons</taxon>
        <taxon>Gunneridae</taxon>
        <taxon>Pentapetalae</taxon>
        <taxon>asterids</taxon>
        <taxon>lamiids</taxon>
        <taxon>Solanales</taxon>
        <taxon>Solanaceae</taxon>
        <taxon>Solanoideae</taxon>
        <taxon>Solaneae</taxon>
        <taxon>Solanum</taxon>
    </lineage>
</organism>
<keyword evidence="2" id="KW-0479">Metal-binding</keyword>
<dbReference type="GO" id="GO:0004842">
    <property type="term" value="F:ubiquitin-protein transferase activity"/>
    <property type="evidence" value="ECO:0007669"/>
    <property type="project" value="InterPro"/>
</dbReference>
<dbReference type="Gene3D" id="1.20.120.1750">
    <property type="match status" value="1"/>
</dbReference>
<keyword evidence="8" id="KW-1185">Reference proteome</keyword>
<reference evidence="7" key="1">
    <citation type="submission" date="2023-08" db="EMBL/GenBank/DDBJ databases">
        <title>A de novo genome assembly of Solanum verrucosum Schlechtendal, a Mexican diploid species geographically isolated from the other diploid A-genome species in potato relatives.</title>
        <authorList>
            <person name="Hosaka K."/>
        </authorList>
    </citation>
    <scope>NUCLEOTIDE SEQUENCE</scope>
    <source>
        <tissue evidence="7">Young leaves</tissue>
    </source>
</reference>
<evidence type="ECO:0000313" key="8">
    <source>
        <dbReference type="Proteomes" id="UP001234989"/>
    </source>
</evidence>
<evidence type="ECO:0000256" key="2">
    <source>
        <dbReference type="ARBA" id="ARBA00022723"/>
    </source>
</evidence>
<dbReference type="InterPro" id="IPR031127">
    <property type="entry name" value="E3_UB_ligase_RBR"/>
</dbReference>
<dbReference type="SUPFAM" id="SSF57850">
    <property type="entry name" value="RING/U-box"/>
    <property type="match status" value="2"/>
</dbReference>
<keyword evidence="5" id="KW-0862">Zinc</keyword>
<dbReference type="InterPro" id="IPR002867">
    <property type="entry name" value="IBR_dom"/>
</dbReference>
<evidence type="ECO:0000256" key="5">
    <source>
        <dbReference type="ARBA" id="ARBA00022833"/>
    </source>
</evidence>
<dbReference type="GO" id="GO:0016567">
    <property type="term" value="P:protein ubiquitination"/>
    <property type="evidence" value="ECO:0007669"/>
    <property type="project" value="InterPro"/>
</dbReference>
<dbReference type="Pfam" id="PF01485">
    <property type="entry name" value="IBR"/>
    <property type="match status" value="1"/>
</dbReference>
<comment type="cofactor">
    <cofactor evidence="1">
        <name>Zn(2+)</name>
        <dbReference type="ChEBI" id="CHEBI:29105"/>
    </cofactor>
</comment>
<proteinExistence type="predicted"/>
<accession>A0AAF0TGB7</accession>
<dbReference type="EMBL" id="CP133614">
    <property type="protein sequence ID" value="WMV17829.1"/>
    <property type="molecule type" value="Genomic_DNA"/>
</dbReference>
<keyword evidence="3" id="KW-0863">Zinc-finger</keyword>
<sequence length="102" mass="11731">MVVVITQSKCPECKRLFCAKCKVPWHSGFVCEEFEKLNKDEREIEGLQLVKLVKSEEWQRCPSCRMYVGRSEGCAQMRCSQQQNKDKIENPSDTGAVVENLT</sequence>
<protein>
    <recommendedName>
        <fullName evidence="6">IBR domain-containing protein</fullName>
    </recommendedName>
</protein>
<keyword evidence="4" id="KW-0833">Ubl conjugation pathway</keyword>
<evidence type="ECO:0000256" key="4">
    <source>
        <dbReference type="ARBA" id="ARBA00022786"/>
    </source>
</evidence>
<gene>
    <name evidence="7" type="ORF">MTR67_011214</name>
</gene>
<evidence type="ECO:0000259" key="6">
    <source>
        <dbReference type="Pfam" id="PF01485"/>
    </source>
</evidence>
<dbReference type="GO" id="GO:0008270">
    <property type="term" value="F:zinc ion binding"/>
    <property type="evidence" value="ECO:0007669"/>
    <property type="project" value="UniProtKB-KW"/>
</dbReference>
<evidence type="ECO:0000256" key="3">
    <source>
        <dbReference type="ARBA" id="ARBA00022771"/>
    </source>
</evidence>
<evidence type="ECO:0000256" key="1">
    <source>
        <dbReference type="ARBA" id="ARBA00001947"/>
    </source>
</evidence>
<dbReference type="PANTHER" id="PTHR11685">
    <property type="entry name" value="RBR FAMILY RING FINGER AND IBR DOMAIN-CONTAINING"/>
    <property type="match status" value="1"/>
</dbReference>
<dbReference type="AlphaFoldDB" id="A0AAF0TGB7"/>
<feature type="domain" description="IBR" evidence="6">
    <location>
        <begin position="8"/>
        <end position="31"/>
    </location>
</feature>
<name>A0AAF0TGB7_SOLVR</name>
<dbReference type="Proteomes" id="UP001234989">
    <property type="component" value="Chromosome 3"/>
</dbReference>